<organism evidence="15 16">
    <name type="scientific">Neodothiora populina</name>
    <dbReference type="NCBI Taxonomy" id="2781224"/>
    <lineage>
        <taxon>Eukaryota</taxon>
        <taxon>Fungi</taxon>
        <taxon>Dikarya</taxon>
        <taxon>Ascomycota</taxon>
        <taxon>Pezizomycotina</taxon>
        <taxon>Dothideomycetes</taxon>
        <taxon>Dothideomycetidae</taxon>
        <taxon>Dothideales</taxon>
        <taxon>Dothioraceae</taxon>
        <taxon>Neodothiora</taxon>
    </lineage>
</organism>
<dbReference type="RefSeq" id="XP_069199073.1">
    <property type="nucleotide sequence ID" value="XM_069342569.1"/>
</dbReference>
<evidence type="ECO:0000256" key="12">
    <source>
        <dbReference type="ARBA" id="ARBA00024631"/>
    </source>
</evidence>
<feature type="region of interest" description="Disordered" evidence="14">
    <location>
        <begin position="489"/>
        <end position="513"/>
    </location>
</feature>
<feature type="region of interest" description="Disordered" evidence="14">
    <location>
        <begin position="104"/>
        <end position="141"/>
    </location>
</feature>
<evidence type="ECO:0000256" key="4">
    <source>
        <dbReference type="ARBA" id="ARBA00018070"/>
    </source>
</evidence>
<feature type="compositionally biased region" description="Low complexity" evidence="14">
    <location>
        <begin position="302"/>
        <end position="315"/>
    </location>
</feature>
<evidence type="ECO:0000313" key="16">
    <source>
        <dbReference type="Proteomes" id="UP001562354"/>
    </source>
</evidence>
<evidence type="ECO:0000256" key="8">
    <source>
        <dbReference type="ARBA" id="ARBA00023055"/>
    </source>
</evidence>
<reference evidence="15 16" key="1">
    <citation type="submission" date="2024-07" db="EMBL/GenBank/DDBJ databases">
        <title>Draft sequence of the Neodothiora populina.</title>
        <authorList>
            <person name="Drown D.D."/>
            <person name="Schuette U.S."/>
            <person name="Buechlein A.B."/>
            <person name="Rusch D.R."/>
            <person name="Winton L.W."/>
            <person name="Adams G.A."/>
        </authorList>
    </citation>
    <scope>NUCLEOTIDE SEQUENCE [LARGE SCALE GENOMIC DNA]</scope>
    <source>
        <strain evidence="15 16">CPC 39397</strain>
    </source>
</reference>
<sequence length="2113" mass="231164">MDYFLPSSVRSRLLRFALAKTGFLDTDTLDLDKLNFTIGRNSSAEFKDVGIRLEKLTALLQLPPTLQILAARAVTVRVNVASDLTITTEVDGVQLRARVERVEVETERDLESSKTPRHRKTAKRIDSPPSHDPGGRQFRPVEDASLPTAQDLATSFLDVEPAKEKRELEAAILSQSKSIEASITSDDSDEAIVGTGNALGLPGFLARMLQSILDRLTVTIRDINIRCDANVPSVTGPTRLVPVGIALNIAHIHIDPVASIEVNANSQSPINEAYVGRRRISLGALNVDLLCEPASSGDTYGSATSPSTPAESPSALRSPSKEGAHASPSQVPLQVSVPQSNKDEPADYDESAPTTPTFEQSSRDHYSPAVSPVSVTTSTKGRFADAAEDDSIDSTNDTDVYDIRAGEDSHSYTSRRSQTSSDPDNTAFAPLEDSQLLSASIEDFQSSDGESTRYDFHSIRPTAEAPSFGITQDSSPRVVDFGARITYQPQAYSDHDSPTFPNSPDDDDVNDPMTQSVMYSQEMGKSMYLSAISQSTPSPPEYRRAPGYFPDESYLEYPAQSTSTLKSAEAPDSNDLEDRAPTPRARESRETLPDAGSEFHTTGRLNASRSGMDDNSQNQESPSEVFKRLLVLDSMTVWLPSTQQAANQDQPTIQAGTFEVSPQDSVTASLYARDMPGTFSAYAEMGGSRRLQASYVQDQPSISDLSSSTTIDKANIDINLSLLNIQADIAAVKLLSQVHTLVESSAKESHDETDNVVEQANQTSLPQVSLRLGTLQLSLVEQVTEVPVSPSGKTQADDMGEPKVVMRAKAKDLTFGLHSQANTPNVIFAIRKLTIGTASKDLLSFKQPKSARVNRSGSPEILVKFQRSQPTSQGNSVTNIRTWIRPLNLDLDLVAIDDALSVFGGVSGIMELSASVASSDPGPASIPRSPVRRGVRFEEDLETPAIASGTTELKLNTSIQGATIVLRSGSCSLQVQCSSTKINVRPKYVLVTLGNASLCEIFDDEVLSRFMVHIKDLRLDYLPAPEDTDLERLLSLITPSKNKYENDDDILMDTLIRQRRKGAVLRIKVASAAMEIESWAFVSDLQLLGDELSRFSAVAKYLPEDDRPGLLILPRIVDLNVRVPVNKSFGTLEISCRDLQSAYVGLPALIAFSVGSIRAGPLDGRDLVHEVRPNDQLPMIMMRMIGDEVEPTIKVKFYNLALEYDVSTIVALTSVDHPLEPVDAALQASVSILSTMVAEGQASPPSPIIERGSATKAGKKVRLDVLLLDSALGMNPLDSEARGVLVLSNTRLDTIIPADQTFTATLELRKASLHIIDQKQSSPTPAEIVARPPGSVDRLQAYLTAQGYISVSSIMSAKATVTITENQITKQRSADVEVRDELFLLETCADSTQTLISILNGLSPPAPPNMEPKFRTEVMTVPDMIASFTGDAFGESSRTADTLFDADTTSPISEVDDLLQQSSLTNSLYGPTDAFVHSDEEHAIFDNEQDRAQTIESFIEEEGFYEVMEASRTQHLDNDSLLEHIQRQSKQSSGRPEVMLKSFFFGDEYLDKAHSTVQYPARVTGTTLGGDGGFASQIIEPFPLQLRVRDVHVIWNLYDGYDWKRTRDAIAEAVEDVEQQLEERKQNRRRSTEAEDEDESVIGDCLFNSIYIGVPANRDAADLRHEISRGIDDLVSESESYATSGTSRPTTPYSSARHGRPRPRKRKLHLARSKAHKIAFELKGASLDFSLYPQGSGEVQSSVDVRLSDFEIFDNVPTSTWRKFLTYSQDDENMREMMKPMIHIEVLNLRPVADLAATELSLRVSVLPLRLHVDQDALDFITRFFEFKPDTAAPSSPSSSPFIQRIEVNTVGLCLDYKPKKVDYAGIRSGHTGEFKNFVILDRANIKLKHVIVYGIHGFDALHPTLSDIWTPDVIRNQLPGVLAGLGPLRSLVSLGAGVRDVVAIPVREYKKDGRLVRSVQKGAFQFVKTTTAELARLGAKLAVGTQNVLSGVEETLGHTRDEGDDGSEQEDRRLVSNYADQPLGVLQGLQSGRRQLERDLLTARDAFIAVQGELVDSSSAAGAARTFARHAPTIILRPVIGASRAVGQTLMGVGNQVDRANVRRTEDKYKPR</sequence>
<comment type="catalytic activity">
    <reaction evidence="11">
        <text>a 1,2-diacyl-sn-glycero-3-phosphoethanolamine(in) = a 1,2-diacyl-sn-glycero-3-phosphoethanolamine(out)</text>
        <dbReference type="Rhea" id="RHEA:38895"/>
        <dbReference type="ChEBI" id="CHEBI:64612"/>
    </reaction>
</comment>
<accession>A0ABR3P9R5</accession>
<feature type="region of interest" description="Disordered" evidence="14">
    <location>
        <begin position="296"/>
        <end position="428"/>
    </location>
</feature>
<feature type="compositionally biased region" description="Low complexity" evidence="14">
    <location>
        <begin position="370"/>
        <end position="379"/>
    </location>
</feature>
<proteinExistence type="inferred from homology"/>
<keyword evidence="6" id="KW-0256">Endoplasmic reticulum</keyword>
<evidence type="ECO:0000256" key="13">
    <source>
        <dbReference type="SAM" id="Coils"/>
    </source>
</evidence>
<evidence type="ECO:0000256" key="5">
    <source>
        <dbReference type="ARBA" id="ARBA00022448"/>
    </source>
</evidence>
<feature type="compositionally biased region" description="Polar residues" evidence="14">
    <location>
        <begin position="327"/>
        <end position="340"/>
    </location>
</feature>
<evidence type="ECO:0000256" key="9">
    <source>
        <dbReference type="ARBA" id="ARBA00023136"/>
    </source>
</evidence>
<dbReference type="InterPro" id="IPR026849">
    <property type="entry name" value="ATG2"/>
</dbReference>
<feature type="compositionally biased region" description="Basic and acidic residues" evidence="14">
    <location>
        <begin position="104"/>
        <end position="114"/>
    </location>
</feature>
<comment type="subcellular location">
    <subcellularLocation>
        <location evidence="1">Endoplasmic reticulum membrane</location>
        <topology evidence="1">Peripheral membrane protein</topology>
    </subcellularLocation>
    <subcellularLocation>
        <location evidence="2">Preautophagosomal structure membrane</location>
        <topology evidence="2">Peripheral membrane protein</topology>
    </subcellularLocation>
</comment>
<gene>
    <name evidence="15" type="ORF">AAFC00_003138</name>
</gene>
<comment type="catalytic activity">
    <reaction evidence="12">
        <text>a 1,2-diacyl-sn-glycero-3-phosphocholine(in) = a 1,2-diacyl-sn-glycero-3-phosphocholine(out)</text>
        <dbReference type="Rhea" id="RHEA:38571"/>
        <dbReference type="ChEBI" id="CHEBI:57643"/>
    </reaction>
</comment>
<evidence type="ECO:0000256" key="10">
    <source>
        <dbReference type="ARBA" id="ARBA00024479"/>
    </source>
</evidence>
<feature type="compositionally biased region" description="Basic residues" evidence="14">
    <location>
        <begin position="1697"/>
        <end position="1706"/>
    </location>
</feature>
<name>A0ABR3P9R5_9PEZI</name>
<evidence type="ECO:0000256" key="3">
    <source>
        <dbReference type="ARBA" id="ARBA00009714"/>
    </source>
</evidence>
<evidence type="ECO:0000313" key="15">
    <source>
        <dbReference type="EMBL" id="KAL1302797.1"/>
    </source>
</evidence>
<feature type="compositionally biased region" description="Polar residues" evidence="14">
    <location>
        <begin position="411"/>
        <end position="424"/>
    </location>
</feature>
<feature type="region of interest" description="Disordered" evidence="14">
    <location>
        <begin position="1678"/>
        <end position="1706"/>
    </location>
</feature>
<feature type="region of interest" description="Disordered" evidence="14">
    <location>
        <begin position="532"/>
        <end position="622"/>
    </location>
</feature>
<dbReference type="Pfam" id="PF13329">
    <property type="entry name" value="ATG2_CAD"/>
    <property type="match status" value="1"/>
</dbReference>
<dbReference type="PANTHER" id="PTHR13190:SF1">
    <property type="entry name" value="AUTOPHAGY-RELATED 2, ISOFORM A"/>
    <property type="match status" value="1"/>
</dbReference>
<evidence type="ECO:0000256" key="2">
    <source>
        <dbReference type="ARBA" id="ARBA00004623"/>
    </source>
</evidence>
<dbReference type="PANTHER" id="PTHR13190">
    <property type="entry name" value="AUTOPHAGY-RELATED 2, ISOFORM A"/>
    <property type="match status" value="1"/>
</dbReference>
<evidence type="ECO:0000256" key="11">
    <source>
        <dbReference type="ARBA" id="ARBA00024615"/>
    </source>
</evidence>
<keyword evidence="13" id="KW-0175">Coiled coil</keyword>
<feature type="coiled-coil region" evidence="13">
    <location>
        <begin position="1607"/>
        <end position="1637"/>
    </location>
</feature>
<feature type="compositionally biased region" description="Basic and acidic residues" evidence="14">
    <location>
        <begin position="401"/>
        <end position="410"/>
    </location>
</feature>
<comment type="caution">
    <text evidence="15">The sequence shown here is derived from an EMBL/GenBank/DDBJ whole genome shotgun (WGS) entry which is preliminary data.</text>
</comment>
<comment type="catalytic activity">
    <reaction evidence="10">
        <text>a 1,2-diacyl-sn-glycero-3-phospho-L-serine(in) = a 1,2-diacyl-sn-glycero-3-phospho-L-serine(out)</text>
        <dbReference type="Rhea" id="RHEA:38663"/>
        <dbReference type="ChEBI" id="CHEBI:57262"/>
    </reaction>
</comment>
<keyword evidence="16" id="KW-1185">Reference proteome</keyword>
<protein>
    <recommendedName>
        <fullName evidence="4">Autophagy-related protein 2</fullName>
    </recommendedName>
</protein>
<keyword evidence="8" id="KW-0445">Lipid transport</keyword>
<evidence type="ECO:0000256" key="14">
    <source>
        <dbReference type="SAM" id="MobiDB-lite"/>
    </source>
</evidence>
<dbReference type="Proteomes" id="UP001562354">
    <property type="component" value="Unassembled WGS sequence"/>
</dbReference>
<comment type="similarity">
    <text evidence="3">Belongs to the ATG2 family.</text>
</comment>
<feature type="compositionally biased region" description="Polar residues" evidence="14">
    <location>
        <begin position="599"/>
        <end position="622"/>
    </location>
</feature>
<feature type="compositionally biased region" description="Basic and acidic residues" evidence="14">
    <location>
        <begin position="576"/>
        <end position="592"/>
    </location>
</feature>
<dbReference type="EMBL" id="JBFMKM010000012">
    <property type="protein sequence ID" value="KAL1302797.1"/>
    <property type="molecule type" value="Genomic_DNA"/>
</dbReference>
<evidence type="ECO:0000256" key="1">
    <source>
        <dbReference type="ARBA" id="ARBA00004406"/>
    </source>
</evidence>
<feature type="compositionally biased region" description="Polar residues" evidence="14">
    <location>
        <begin position="1678"/>
        <end position="1694"/>
    </location>
</feature>
<keyword evidence="7" id="KW-0072">Autophagy</keyword>
<evidence type="ECO:0000256" key="7">
    <source>
        <dbReference type="ARBA" id="ARBA00023006"/>
    </source>
</evidence>
<keyword evidence="5" id="KW-0813">Transport</keyword>
<keyword evidence="9" id="KW-0472">Membrane</keyword>
<evidence type="ECO:0000256" key="6">
    <source>
        <dbReference type="ARBA" id="ARBA00022824"/>
    </source>
</evidence>
<dbReference type="GeneID" id="95976840"/>